<dbReference type="MEROPS" id="M13.A25"/>
<dbReference type="PANTHER" id="PTHR11733">
    <property type="entry name" value="ZINC METALLOPROTEASE FAMILY M13 NEPRILYSIN-RELATED"/>
    <property type="match status" value="1"/>
</dbReference>
<dbReference type="eggNOG" id="KOG3624">
    <property type="taxonomic scope" value="Eukaryota"/>
</dbReference>
<dbReference type="GO" id="GO:0006508">
    <property type="term" value="P:proteolysis"/>
    <property type="evidence" value="ECO:0007669"/>
    <property type="project" value="InterPro"/>
</dbReference>
<reference evidence="2 3" key="1">
    <citation type="journal article" date="2003" name="PLoS Biol.">
        <title>The genome sequence of Caenorhabditis briggsae: a platform for comparative genomics.</title>
        <authorList>
            <person name="Stein L.D."/>
            <person name="Bao Z."/>
            <person name="Blasiar D."/>
            <person name="Blumenthal T."/>
            <person name="Brent M.R."/>
            <person name="Chen N."/>
            <person name="Chinwalla A."/>
            <person name="Clarke L."/>
            <person name="Clee C."/>
            <person name="Coghlan A."/>
            <person name="Coulson A."/>
            <person name="D'Eustachio P."/>
            <person name="Fitch D.H."/>
            <person name="Fulton L.A."/>
            <person name="Fulton R.E."/>
            <person name="Griffiths-Jones S."/>
            <person name="Harris T.W."/>
            <person name="Hillier L.W."/>
            <person name="Kamath R."/>
            <person name="Kuwabara P.E."/>
            <person name="Mardis E.R."/>
            <person name="Marra M.A."/>
            <person name="Miner T.L."/>
            <person name="Minx P."/>
            <person name="Mullikin J.C."/>
            <person name="Plumb R.W."/>
            <person name="Rogers J."/>
            <person name="Schein J.E."/>
            <person name="Sohrmann M."/>
            <person name="Spieth J."/>
            <person name="Stajich J.E."/>
            <person name="Wei C."/>
            <person name="Willey D."/>
            <person name="Wilson R.K."/>
            <person name="Durbin R."/>
            <person name="Waterston R.H."/>
        </authorList>
    </citation>
    <scope>NUCLEOTIDE SEQUENCE [LARGE SCALE GENOMIC DNA]</scope>
    <source>
        <strain evidence="2 3">AF16</strain>
    </source>
</reference>
<dbReference type="InterPro" id="IPR018497">
    <property type="entry name" value="Peptidase_M13_C"/>
</dbReference>
<organism evidence="2 3">
    <name type="scientific">Caenorhabditis briggsae</name>
    <dbReference type="NCBI Taxonomy" id="6238"/>
    <lineage>
        <taxon>Eukaryota</taxon>
        <taxon>Metazoa</taxon>
        <taxon>Ecdysozoa</taxon>
        <taxon>Nematoda</taxon>
        <taxon>Chromadorea</taxon>
        <taxon>Rhabditida</taxon>
        <taxon>Rhabditina</taxon>
        <taxon>Rhabditomorpha</taxon>
        <taxon>Rhabditoidea</taxon>
        <taxon>Rhabditidae</taxon>
        <taxon>Peloderinae</taxon>
        <taxon>Caenorhabditis</taxon>
    </lineage>
</organism>
<dbReference type="AlphaFoldDB" id="A8WKR9"/>
<protein>
    <submittedName>
        <fullName evidence="2">Protein CBG24463</fullName>
    </submittedName>
</protein>
<dbReference type="GO" id="GO:0004222">
    <property type="term" value="F:metalloendopeptidase activity"/>
    <property type="evidence" value="ECO:0007669"/>
    <property type="project" value="InterPro"/>
</dbReference>
<dbReference type="WormBase" id="CBG24463">
    <property type="protein sequence ID" value="CBP44463"/>
    <property type="gene ID" value="WBGene00042567"/>
</dbReference>
<dbReference type="PANTHER" id="PTHR11733:SF232">
    <property type="entry name" value="NEPRILYSIN METALLOPEPTIDASE FAMILY"/>
    <property type="match status" value="1"/>
</dbReference>
<dbReference type="EMBL" id="HE601078">
    <property type="protein sequence ID" value="CAP21064.1"/>
    <property type="molecule type" value="Genomic_DNA"/>
</dbReference>
<evidence type="ECO:0000313" key="4">
    <source>
        <dbReference type="WormBase" id="CBG24463"/>
    </source>
</evidence>
<evidence type="ECO:0000313" key="2">
    <source>
        <dbReference type="EMBL" id="CAP21064.1"/>
    </source>
</evidence>
<dbReference type="InterPro" id="IPR024079">
    <property type="entry name" value="MetalloPept_cat_dom_sf"/>
</dbReference>
<accession>A8WKR9</accession>
<dbReference type="SUPFAM" id="SSF55486">
    <property type="entry name" value="Metalloproteases ('zincins'), catalytic domain"/>
    <property type="match status" value="1"/>
</dbReference>
<proteinExistence type="predicted"/>
<sequence>MTLPQCSNFRTSSLSRRLFLYPDDQNQSIQNGAIDGLGVLVPFLDKPLFDFQYPKYVAMAGVGRILAHEIGHAFDTKGRFFGELGEKTDWWSPEDSMEYDKRVMCLRDQFENFKDPSYGGRQNDSETASEMVADALGLEATWLALESIDMSNEEFVDVFLISLMGIEIIKVKVQVRRSWYPAKDFCSPTRIDTHHPRFLVDLSHPTNRFRINGAFSNLESFAKTYKCPVGSKMNPKKKCRIF</sequence>
<feature type="domain" description="Peptidase M13 C-terminal" evidence="1">
    <location>
        <begin position="39"/>
        <end position="241"/>
    </location>
</feature>
<dbReference type="Proteomes" id="UP000008549">
    <property type="component" value="Unassembled WGS sequence"/>
</dbReference>
<dbReference type="RefSeq" id="XP_002648301.1">
    <property type="nucleotide sequence ID" value="XM_002648255.1"/>
</dbReference>
<dbReference type="STRING" id="6238.A8WKR9"/>
<dbReference type="PROSITE" id="PS51885">
    <property type="entry name" value="NEPRILYSIN"/>
    <property type="match status" value="1"/>
</dbReference>
<dbReference type="KEGG" id="cbr:CBG_24463"/>
<name>A8WKR9_CAEBR</name>
<evidence type="ECO:0000313" key="3">
    <source>
        <dbReference type="Proteomes" id="UP000008549"/>
    </source>
</evidence>
<dbReference type="Pfam" id="PF01431">
    <property type="entry name" value="Peptidase_M13"/>
    <property type="match status" value="1"/>
</dbReference>
<gene>
    <name evidence="2 4" type="ORF">CBG24463</name>
    <name evidence="2" type="ORF">CBG_24463</name>
</gene>
<dbReference type="CTD" id="8590304"/>
<dbReference type="InterPro" id="IPR000718">
    <property type="entry name" value="Peptidase_M13"/>
</dbReference>
<dbReference type="HOGENOM" id="CLU_1148058_0_0_1"/>
<dbReference type="OMA" id="QLRTIHI"/>
<keyword evidence="3" id="KW-1185">Reference proteome</keyword>
<evidence type="ECO:0000259" key="1">
    <source>
        <dbReference type="Pfam" id="PF01431"/>
    </source>
</evidence>
<dbReference type="Gene3D" id="3.40.390.10">
    <property type="entry name" value="Collagenase (Catalytic Domain)"/>
    <property type="match status" value="1"/>
</dbReference>
<reference evidence="2 3" key="2">
    <citation type="journal article" date="2011" name="PLoS Genet.">
        <title>Caenorhabditis briggsae recombinant inbred line genotypes reveal inter-strain incompatibility and the evolution of recombination.</title>
        <authorList>
            <person name="Ross J.A."/>
            <person name="Koboldt D.C."/>
            <person name="Staisch J.E."/>
            <person name="Chamberlin H.M."/>
            <person name="Gupta B.P."/>
            <person name="Miller R.D."/>
            <person name="Baird S.E."/>
            <person name="Haag E.S."/>
        </authorList>
    </citation>
    <scope>NUCLEOTIDE SEQUENCE [LARGE SCALE GENOMIC DNA]</scope>
    <source>
        <strain evidence="2 3">AF16</strain>
    </source>
</reference>
<dbReference type="GeneID" id="8590304"/>